<dbReference type="EMBL" id="AJVK01035308">
    <property type="status" value="NOT_ANNOTATED_CDS"/>
    <property type="molecule type" value="Genomic_DNA"/>
</dbReference>
<protein>
    <submittedName>
        <fullName evidence="1">Uncharacterized protein</fullName>
    </submittedName>
</protein>
<dbReference type="AlphaFoldDB" id="A0A1B0DK72"/>
<dbReference type="VEuPathDB" id="VectorBase:PPAPM1_008261"/>
<proteinExistence type="predicted"/>
<sequence length="307" mass="35659">MEYECHCGKNYLFVDPLCQGSVIEKLEEIIGGIVQEEHDKTDESLAIISTVISSVSSIANYLPDLGENYVTSLTMEVPIDAESIPYFMDHPILREAQNSPSSIEDDTCKKCQIIDHRVSIILSFGFFLLGLKRYTETDLIRKIIYLLCPFRRKHPEIVNFFDQLWKLSLKNKLCSSLVDHIVIFHCHPIDETIENLLKGLESNEILLNLLIYNQEYLDLAKSARKSTKVFNRVAENIVKKFLLTRKILLRDFLTYFVEDLRNTVLPTFYLRLFSDVLYPFAAFAVADFLDKPLLDHYLEELRTQNYK</sequence>
<dbReference type="Proteomes" id="UP000092462">
    <property type="component" value="Unassembled WGS sequence"/>
</dbReference>
<keyword evidence="2" id="KW-1185">Reference proteome</keyword>
<evidence type="ECO:0000313" key="2">
    <source>
        <dbReference type="Proteomes" id="UP000092462"/>
    </source>
</evidence>
<organism evidence="1 2">
    <name type="scientific">Phlebotomus papatasi</name>
    <name type="common">Sandfly</name>
    <dbReference type="NCBI Taxonomy" id="29031"/>
    <lineage>
        <taxon>Eukaryota</taxon>
        <taxon>Metazoa</taxon>
        <taxon>Ecdysozoa</taxon>
        <taxon>Arthropoda</taxon>
        <taxon>Hexapoda</taxon>
        <taxon>Insecta</taxon>
        <taxon>Pterygota</taxon>
        <taxon>Neoptera</taxon>
        <taxon>Endopterygota</taxon>
        <taxon>Diptera</taxon>
        <taxon>Nematocera</taxon>
        <taxon>Psychodoidea</taxon>
        <taxon>Psychodidae</taxon>
        <taxon>Phlebotomus</taxon>
        <taxon>Phlebotomus</taxon>
    </lineage>
</organism>
<dbReference type="EnsemblMetazoa" id="PPAI008646-RA">
    <property type="protein sequence ID" value="PPAI008646-PA"/>
    <property type="gene ID" value="PPAI008646"/>
</dbReference>
<name>A0A1B0DK72_PHLPP</name>
<evidence type="ECO:0000313" key="1">
    <source>
        <dbReference type="EnsemblMetazoa" id="PPAI008646-PA"/>
    </source>
</evidence>
<accession>A0A1B0DK72</accession>
<reference evidence="1" key="1">
    <citation type="submission" date="2022-08" db="UniProtKB">
        <authorList>
            <consortium name="EnsemblMetazoa"/>
        </authorList>
    </citation>
    <scope>IDENTIFICATION</scope>
    <source>
        <strain evidence="1">Israel</strain>
    </source>
</reference>
<dbReference type="VEuPathDB" id="VectorBase:PPAI008646"/>